<accession>A0AA86U1C4</accession>
<dbReference type="Gene3D" id="3.40.30.10">
    <property type="entry name" value="Glutaredoxin"/>
    <property type="match status" value="1"/>
</dbReference>
<dbReference type="InterPro" id="IPR036249">
    <property type="entry name" value="Thioredoxin-like_sf"/>
</dbReference>
<dbReference type="AlphaFoldDB" id="A0AA86U1C4"/>
<dbReference type="Proteomes" id="UP001642409">
    <property type="component" value="Unassembled WGS sequence"/>
</dbReference>
<evidence type="ECO:0000313" key="4">
    <source>
        <dbReference type="EMBL" id="CAL5972730.1"/>
    </source>
</evidence>
<evidence type="ECO:0000313" key="2">
    <source>
        <dbReference type="EMBL" id="CAI9927493.1"/>
    </source>
</evidence>
<organism evidence="2">
    <name type="scientific">Hexamita inflata</name>
    <dbReference type="NCBI Taxonomy" id="28002"/>
    <lineage>
        <taxon>Eukaryota</taxon>
        <taxon>Metamonada</taxon>
        <taxon>Diplomonadida</taxon>
        <taxon>Hexamitidae</taxon>
        <taxon>Hexamitinae</taxon>
        <taxon>Hexamita</taxon>
    </lineage>
</organism>
<dbReference type="Pfam" id="PF10262">
    <property type="entry name" value="Rdx"/>
    <property type="match status" value="1"/>
</dbReference>
<gene>
    <name evidence="2" type="ORF">HINF_LOCUS15138</name>
    <name evidence="4" type="ORF">HINF_LOCUS2051</name>
    <name evidence="3" type="ORF">HINF_LOCUS566</name>
</gene>
<reference evidence="3 5" key="2">
    <citation type="submission" date="2024-07" db="EMBL/GenBank/DDBJ databases">
        <authorList>
            <person name="Akdeniz Z."/>
        </authorList>
    </citation>
    <scope>NUCLEOTIDE SEQUENCE [LARGE SCALE GENOMIC DNA]</scope>
</reference>
<proteinExistence type="predicted"/>
<dbReference type="EMBL" id="CAXDID020000003">
    <property type="protein sequence ID" value="CAL5972730.1"/>
    <property type="molecule type" value="Genomic_DNA"/>
</dbReference>
<name>A0AA86U1C4_9EUKA</name>
<sequence>MPRFKGLQGFLKGKGIDCDYEYGNFGDFEVHYKGQLIYSKQETGTYPSPPQVLEAIEKLGK</sequence>
<evidence type="ECO:0000256" key="1">
    <source>
        <dbReference type="ARBA" id="ARBA00023284"/>
    </source>
</evidence>
<evidence type="ECO:0000313" key="3">
    <source>
        <dbReference type="EMBL" id="CAL5970626.1"/>
    </source>
</evidence>
<comment type="caution">
    <text evidence="2">The sequence shown here is derived from an EMBL/GenBank/DDBJ whole genome shotgun (WGS) entry which is preliminary data.</text>
</comment>
<dbReference type="InterPro" id="IPR011893">
    <property type="entry name" value="Selenoprotein_Rdx-typ"/>
</dbReference>
<protein>
    <submittedName>
        <fullName evidence="2">Selenoprotein W</fullName>
    </submittedName>
    <submittedName>
        <fullName evidence="3">Selenoprotein_W</fullName>
    </submittedName>
</protein>
<keyword evidence="5" id="KW-1185">Reference proteome</keyword>
<keyword evidence="1" id="KW-0676">Redox-active center</keyword>
<dbReference type="EMBL" id="CATOUU010000380">
    <property type="protein sequence ID" value="CAI9927493.1"/>
    <property type="molecule type" value="Genomic_DNA"/>
</dbReference>
<reference evidence="2" key="1">
    <citation type="submission" date="2023-06" db="EMBL/GenBank/DDBJ databases">
        <authorList>
            <person name="Kurt Z."/>
        </authorList>
    </citation>
    <scope>NUCLEOTIDE SEQUENCE</scope>
</reference>
<dbReference type="EMBL" id="CAXDID020000001">
    <property type="protein sequence ID" value="CAL5970626.1"/>
    <property type="molecule type" value="Genomic_DNA"/>
</dbReference>
<dbReference type="SUPFAM" id="SSF52833">
    <property type="entry name" value="Thioredoxin-like"/>
    <property type="match status" value="1"/>
</dbReference>
<evidence type="ECO:0000313" key="5">
    <source>
        <dbReference type="Proteomes" id="UP001642409"/>
    </source>
</evidence>